<gene>
    <name evidence="2" type="ORF">H9849_07060</name>
</gene>
<evidence type="ECO:0000313" key="2">
    <source>
        <dbReference type="EMBL" id="HIX72767.1"/>
    </source>
</evidence>
<proteinExistence type="predicted"/>
<sequence length="191" mass="20949">MEKKEKKKITWKDFGVEKILLIAIAGIILLVTNVSERRTRTDTAEKKEVENAVAASENEAYITDLENKLVHILGNVDGVGQVEVMITLEASRESVLNKDDSEELEAESETSDGTKNERKNSRRENETVLADADGESAPYVVKELEPAVAGVVIACEGADSNTVKEAVTEAAQVLFGIPVNRIKVLKMEVHQ</sequence>
<feature type="compositionally biased region" description="Basic and acidic residues" evidence="1">
    <location>
        <begin position="112"/>
        <end position="126"/>
    </location>
</feature>
<reference evidence="2" key="1">
    <citation type="journal article" date="2021" name="PeerJ">
        <title>Extensive microbial diversity within the chicken gut microbiome revealed by metagenomics and culture.</title>
        <authorList>
            <person name="Gilroy R."/>
            <person name="Ravi A."/>
            <person name="Getino M."/>
            <person name="Pursley I."/>
            <person name="Horton D.L."/>
            <person name="Alikhan N.F."/>
            <person name="Baker D."/>
            <person name="Gharbi K."/>
            <person name="Hall N."/>
            <person name="Watson M."/>
            <person name="Adriaenssens E.M."/>
            <person name="Foster-Nyarko E."/>
            <person name="Jarju S."/>
            <person name="Secka A."/>
            <person name="Antonio M."/>
            <person name="Oren A."/>
            <person name="Chaudhuri R.R."/>
            <person name="La Ragione R."/>
            <person name="Hildebrand F."/>
            <person name="Pallen M.J."/>
        </authorList>
    </citation>
    <scope>NUCLEOTIDE SEQUENCE</scope>
    <source>
        <strain evidence="2">ChiSxjej3B15-1167</strain>
    </source>
</reference>
<dbReference type="AlphaFoldDB" id="A0A9D1X4M2"/>
<evidence type="ECO:0000313" key="3">
    <source>
        <dbReference type="Proteomes" id="UP000886805"/>
    </source>
</evidence>
<accession>A0A9D1X4M2</accession>
<name>A0A9D1X4M2_9FIRM</name>
<comment type="caution">
    <text evidence="2">The sequence shown here is derived from an EMBL/GenBank/DDBJ whole genome shotgun (WGS) entry which is preliminary data.</text>
</comment>
<evidence type="ECO:0000256" key="1">
    <source>
        <dbReference type="SAM" id="MobiDB-lite"/>
    </source>
</evidence>
<dbReference type="EMBL" id="DXEQ01000212">
    <property type="protein sequence ID" value="HIX72767.1"/>
    <property type="molecule type" value="Genomic_DNA"/>
</dbReference>
<feature type="compositionally biased region" description="Acidic residues" evidence="1">
    <location>
        <begin position="100"/>
        <end position="110"/>
    </location>
</feature>
<feature type="region of interest" description="Disordered" evidence="1">
    <location>
        <begin position="97"/>
        <end position="130"/>
    </location>
</feature>
<dbReference type="Proteomes" id="UP000886805">
    <property type="component" value="Unassembled WGS sequence"/>
</dbReference>
<protein>
    <submittedName>
        <fullName evidence="2">Stage III sporulation protein AG</fullName>
    </submittedName>
</protein>
<organism evidence="2 3">
    <name type="scientific">Candidatus Anaerobutyricum stercoripullorum</name>
    <dbReference type="NCBI Taxonomy" id="2838456"/>
    <lineage>
        <taxon>Bacteria</taxon>
        <taxon>Bacillati</taxon>
        <taxon>Bacillota</taxon>
        <taxon>Clostridia</taxon>
        <taxon>Lachnospirales</taxon>
        <taxon>Lachnospiraceae</taxon>
        <taxon>Anaerobutyricum</taxon>
    </lineage>
</organism>
<reference evidence="2" key="2">
    <citation type="submission" date="2021-04" db="EMBL/GenBank/DDBJ databases">
        <authorList>
            <person name="Gilroy R."/>
        </authorList>
    </citation>
    <scope>NUCLEOTIDE SEQUENCE</scope>
    <source>
        <strain evidence="2">ChiSxjej3B15-1167</strain>
    </source>
</reference>